<reference evidence="1" key="1">
    <citation type="submission" date="2021-01" db="EMBL/GenBank/DDBJ databases">
        <authorList>
            <person name="Corre E."/>
            <person name="Pelletier E."/>
            <person name="Niang G."/>
            <person name="Scheremetjew M."/>
            <person name="Finn R."/>
            <person name="Kale V."/>
            <person name="Holt S."/>
            <person name="Cochrane G."/>
            <person name="Meng A."/>
            <person name="Brown T."/>
            <person name="Cohen L."/>
        </authorList>
    </citation>
    <scope>NUCLEOTIDE SEQUENCE</scope>
    <source>
        <strain evidence="1">B651</strain>
    </source>
</reference>
<protein>
    <submittedName>
        <fullName evidence="1">Uncharacterized protein</fullName>
    </submittedName>
</protein>
<organism evidence="1">
    <name type="scientific">Leptocylindrus aporus</name>
    <dbReference type="NCBI Taxonomy" id="1398097"/>
    <lineage>
        <taxon>Eukaryota</taxon>
        <taxon>Sar</taxon>
        <taxon>Stramenopiles</taxon>
        <taxon>Ochrophyta</taxon>
        <taxon>Bacillariophyta</taxon>
        <taxon>Coscinodiscophyceae</taxon>
        <taxon>Chaetocerotophycidae</taxon>
        <taxon>Leptocylindrales</taxon>
        <taxon>Leptocylindraceae</taxon>
        <taxon>Leptocylindrus</taxon>
    </lineage>
</organism>
<name>A0A7S0KA42_9STRA</name>
<accession>A0A7S0KA42</accession>
<proteinExistence type="predicted"/>
<dbReference type="AlphaFoldDB" id="A0A7S0KA42"/>
<sequence length="143" mass="16829">MDSQHTAIVSDDEFSEETHRFDDRPVSSFRRARIRSDSVGRSKLTNYLSDERRRDMKRLYIRHFGSSLATLLRSETEELFNGAIAIMKDCANARKSGNSREASHMNVRLKEYLGEELWKRAHTCTKISLRRREKVLLRKLNRL</sequence>
<evidence type="ECO:0000313" key="1">
    <source>
        <dbReference type="EMBL" id="CAD8574507.1"/>
    </source>
</evidence>
<dbReference type="EMBL" id="HBEU01000979">
    <property type="protein sequence ID" value="CAD8574507.1"/>
    <property type="molecule type" value="Transcribed_RNA"/>
</dbReference>
<gene>
    <name evidence="1" type="ORF">LDAN0322_LOCUS652</name>
</gene>